<keyword evidence="17" id="KW-1185">Reference proteome</keyword>
<evidence type="ECO:0000256" key="7">
    <source>
        <dbReference type="ARBA" id="ARBA00022691"/>
    </source>
</evidence>
<dbReference type="InterPro" id="IPR004558">
    <property type="entry name" value="Coprogen_oxidase_HemN"/>
</dbReference>
<evidence type="ECO:0000259" key="15">
    <source>
        <dbReference type="PROSITE" id="PS51918"/>
    </source>
</evidence>
<dbReference type="SFLD" id="SFLDG01065">
    <property type="entry name" value="anaerobic_coproporphyrinogen-I"/>
    <property type="match status" value="1"/>
</dbReference>
<evidence type="ECO:0000256" key="9">
    <source>
        <dbReference type="ARBA" id="ARBA00023002"/>
    </source>
</evidence>
<evidence type="ECO:0000256" key="5">
    <source>
        <dbReference type="ARBA" id="ARBA00022485"/>
    </source>
</evidence>
<keyword evidence="7 14" id="KW-0949">S-adenosyl-L-methionine</keyword>
<evidence type="ECO:0000256" key="14">
    <source>
        <dbReference type="PIRNR" id="PIRNR000167"/>
    </source>
</evidence>
<comment type="subcellular location">
    <subcellularLocation>
        <location evidence="1 14">Cytoplasm</location>
    </subcellularLocation>
</comment>
<comment type="cofactor">
    <cofactor evidence="14">
        <name>[4Fe-4S] cluster</name>
        <dbReference type="ChEBI" id="CHEBI:49883"/>
    </cofactor>
    <text evidence="14">Binds 1 [4Fe-4S] cluster. The cluster is coordinated with 3 cysteines and an exchangeable S-adenosyl-L-methionine.</text>
</comment>
<dbReference type="PANTHER" id="PTHR13932:SF6">
    <property type="entry name" value="OXYGEN-INDEPENDENT COPROPORPHYRINOGEN III OXIDASE"/>
    <property type="match status" value="1"/>
</dbReference>
<dbReference type="PANTHER" id="PTHR13932">
    <property type="entry name" value="COPROPORPHYRINIGEN III OXIDASE"/>
    <property type="match status" value="1"/>
</dbReference>
<protein>
    <recommendedName>
        <fullName evidence="14">Coproporphyrinogen-III oxidase</fullName>
        <ecNumber evidence="14">1.3.98.3</ecNumber>
    </recommendedName>
</protein>
<accession>A0ABY7MKI5</accession>
<evidence type="ECO:0000256" key="11">
    <source>
        <dbReference type="ARBA" id="ARBA00023014"/>
    </source>
</evidence>
<evidence type="ECO:0000256" key="8">
    <source>
        <dbReference type="ARBA" id="ARBA00022723"/>
    </source>
</evidence>
<evidence type="ECO:0000256" key="4">
    <source>
        <dbReference type="ARBA" id="ARBA00011245"/>
    </source>
</evidence>
<keyword evidence="12 14" id="KW-0627">Porphyrin biosynthesis</keyword>
<dbReference type="InterPro" id="IPR058240">
    <property type="entry name" value="rSAM_sf"/>
</dbReference>
<comment type="subunit">
    <text evidence="4">Monomer.</text>
</comment>
<keyword evidence="8 14" id="KW-0479">Metal-binding</keyword>
<dbReference type="RefSeq" id="WP_270163366.1">
    <property type="nucleotide sequence ID" value="NZ_CP089391.1"/>
</dbReference>
<comment type="pathway">
    <text evidence="2 14">Porphyrin-containing compound metabolism; protoporphyrin-IX biosynthesis; protoporphyrinogen-IX from coproporphyrinogen-III (AdoMet route): step 1/1.</text>
</comment>
<dbReference type="InterPro" id="IPR034505">
    <property type="entry name" value="Coproporphyrinogen-III_oxidase"/>
</dbReference>
<evidence type="ECO:0000256" key="10">
    <source>
        <dbReference type="ARBA" id="ARBA00023004"/>
    </source>
</evidence>
<keyword evidence="9 14" id="KW-0560">Oxidoreductase</keyword>
<gene>
    <name evidence="16" type="primary">hemN</name>
    <name evidence="16" type="ORF">I3J27_34905</name>
</gene>
<dbReference type="Gene3D" id="3.30.750.200">
    <property type="match status" value="1"/>
</dbReference>
<feature type="domain" description="Radical SAM core" evidence="15">
    <location>
        <begin position="34"/>
        <end position="276"/>
    </location>
</feature>
<dbReference type="SMART" id="SM00729">
    <property type="entry name" value="Elp3"/>
    <property type="match status" value="1"/>
</dbReference>
<dbReference type="SFLD" id="SFLDS00029">
    <property type="entry name" value="Radical_SAM"/>
    <property type="match status" value="1"/>
</dbReference>
<evidence type="ECO:0000256" key="3">
    <source>
        <dbReference type="ARBA" id="ARBA00005493"/>
    </source>
</evidence>
<comment type="similarity">
    <text evidence="3 14">Belongs to the anaerobic coproporphyrinogen-III oxidase family.</text>
</comment>
<dbReference type="InterPro" id="IPR006638">
    <property type="entry name" value="Elp3/MiaA/NifB-like_rSAM"/>
</dbReference>
<name>A0ABY7MKI5_9BRAD</name>
<dbReference type="InterPro" id="IPR007197">
    <property type="entry name" value="rSAM"/>
</dbReference>
<dbReference type="Gene3D" id="1.10.10.920">
    <property type="match status" value="1"/>
</dbReference>
<dbReference type="Pfam" id="PF06969">
    <property type="entry name" value="HemN_C"/>
    <property type="match status" value="1"/>
</dbReference>
<dbReference type="Pfam" id="PF04055">
    <property type="entry name" value="Radical_SAM"/>
    <property type="match status" value="1"/>
</dbReference>
<dbReference type="PIRSF" id="PIRSF000167">
    <property type="entry name" value="HemN"/>
    <property type="match status" value="1"/>
</dbReference>
<evidence type="ECO:0000256" key="1">
    <source>
        <dbReference type="ARBA" id="ARBA00004496"/>
    </source>
</evidence>
<dbReference type="PROSITE" id="PS51918">
    <property type="entry name" value="RADICAL_SAM"/>
    <property type="match status" value="1"/>
</dbReference>
<keyword evidence="11 14" id="KW-0411">Iron-sulfur</keyword>
<evidence type="ECO:0000313" key="17">
    <source>
        <dbReference type="Proteomes" id="UP001179614"/>
    </source>
</evidence>
<proteinExistence type="inferred from homology"/>
<sequence length="437" mass="47193">MRAHNVPRYTSYPTAADFSPEVGAKDHETWLAGLNARQAVSVYLHVPYCRKICLYCGCNTKMAVRDDVIDGYRRALEAEIDLVASLVGARPEIARLHWGGGTPGILGPSGLRSVVAALRRQFPFANGLEHAIELDPRHVAVASVDALAELGVSRASLGVQDVNPLVQAAIGRLQPRVVIEAAVERLRSTGIGNLNVDLMYGLPLQTADSVRKTCASVAAMGPDRIACFGYAHLPRFKANQRRIDEAGLPSQDQRIEQAEVMSEELISAGYVRIGMDHFARPGDALARAAAGGKLHRNFQGYTEDASGVLLGLGASSISTFADGFVQNVADVPRYIGAIEAGSLASARGCRRDENDRQRARIIERLMCDFTVDLDEVAPNADFRNEMARMTPMQSEGLVEIEGAKLTITQAGRAVVRVIAATFDTYSCSRAAQFSKAI</sequence>
<evidence type="ECO:0000256" key="6">
    <source>
        <dbReference type="ARBA" id="ARBA00022490"/>
    </source>
</evidence>
<evidence type="ECO:0000256" key="13">
    <source>
        <dbReference type="ARBA" id="ARBA00048321"/>
    </source>
</evidence>
<reference evidence="16" key="1">
    <citation type="submission" date="2021-12" db="EMBL/GenBank/DDBJ databases">
        <title>Bradyrhizobium xenonodulans sp. nov.</title>
        <authorList>
            <person name="Claassens R."/>
            <person name="Venter S.N."/>
            <person name="Beukes C.W."/>
            <person name="Stepkowski T."/>
            <person name="Steenkamp E.T."/>
        </authorList>
    </citation>
    <scope>NUCLEOTIDE SEQUENCE</scope>
    <source>
        <strain evidence="16">14AB</strain>
    </source>
</reference>
<organism evidence="16 17">
    <name type="scientific">Bradyrhizobium xenonodulans</name>
    <dbReference type="NCBI Taxonomy" id="2736875"/>
    <lineage>
        <taxon>Bacteria</taxon>
        <taxon>Pseudomonadati</taxon>
        <taxon>Pseudomonadota</taxon>
        <taxon>Alphaproteobacteria</taxon>
        <taxon>Hyphomicrobiales</taxon>
        <taxon>Nitrobacteraceae</taxon>
        <taxon>Bradyrhizobium</taxon>
    </lineage>
</organism>
<dbReference type="EC" id="1.3.98.3" evidence="14"/>
<keyword evidence="5 14" id="KW-0004">4Fe-4S</keyword>
<keyword evidence="6 14" id="KW-0963">Cytoplasm</keyword>
<evidence type="ECO:0000256" key="12">
    <source>
        <dbReference type="ARBA" id="ARBA00023244"/>
    </source>
</evidence>
<dbReference type="SUPFAM" id="SSF102114">
    <property type="entry name" value="Radical SAM enzymes"/>
    <property type="match status" value="1"/>
</dbReference>
<dbReference type="CDD" id="cd01335">
    <property type="entry name" value="Radical_SAM"/>
    <property type="match status" value="1"/>
</dbReference>
<keyword evidence="10 14" id="KW-0408">Iron</keyword>
<dbReference type="InterPro" id="IPR010723">
    <property type="entry name" value="HemN_C"/>
</dbReference>
<comment type="catalytic activity">
    <reaction evidence="13 14">
        <text>coproporphyrinogen III + 2 S-adenosyl-L-methionine = protoporphyrinogen IX + 2 5'-deoxyadenosine + 2 L-methionine + 2 CO2</text>
        <dbReference type="Rhea" id="RHEA:15425"/>
        <dbReference type="ChEBI" id="CHEBI:16526"/>
        <dbReference type="ChEBI" id="CHEBI:17319"/>
        <dbReference type="ChEBI" id="CHEBI:57307"/>
        <dbReference type="ChEBI" id="CHEBI:57309"/>
        <dbReference type="ChEBI" id="CHEBI:57844"/>
        <dbReference type="ChEBI" id="CHEBI:59789"/>
        <dbReference type="EC" id="1.3.98.3"/>
    </reaction>
</comment>
<dbReference type="GO" id="GO:0051989">
    <property type="term" value="F:coproporphyrinogen dehydrogenase activity"/>
    <property type="evidence" value="ECO:0007669"/>
    <property type="project" value="UniProtKB-EC"/>
</dbReference>
<dbReference type="NCBIfam" id="TIGR00538">
    <property type="entry name" value="hemN"/>
    <property type="match status" value="1"/>
</dbReference>
<evidence type="ECO:0000256" key="2">
    <source>
        <dbReference type="ARBA" id="ARBA00004785"/>
    </source>
</evidence>
<dbReference type="Proteomes" id="UP001179614">
    <property type="component" value="Chromosome"/>
</dbReference>
<dbReference type="EMBL" id="CP089391">
    <property type="protein sequence ID" value="WBL78084.1"/>
    <property type="molecule type" value="Genomic_DNA"/>
</dbReference>
<evidence type="ECO:0000313" key="16">
    <source>
        <dbReference type="EMBL" id="WBL78084.1"/>
    </source>
</evidence>